<dbReference type="EMBL" id="JASMQC010000012">
    <property type="protein sequence ID" value="KAK1941353.1"/>
    <property type="molecule type" value="Genomic_DNA"/>
</dbReference>
<evidence type="ECO:0000313" key="2">
    <source>
        <dbReference type="EMBL" id="KAK1941353.1"/>
    </source>
</evidence>
<feature type="domain" description="Exodeoxyribonuclease X-like C-terminal" evidence="1">
    <location>
        <begin position="579"/>
        <end position="606"/>
    </location>
</feature>
<name>A0AAD9GNB9_9STRA</name>
<dbReference type="Pfam" id="PF20600">
    <property type="entry name" value="ExoX-like_C"/>
    <property type="match status" value="1"/>
</dbReference>
<proteinExistence type="predicted"/>
<dbReference type="Proteomes" id="UP001259832">
    <property type="component" value="Unassembled WGS sequence"/>
</dbReference>
<protein>
    <recommendedName>
        <fullName evidence="1">Exodeoxyribonuclease X-like C-terminal domain-containing protein</fullName>
    </recommendedName>
</protein>
<organism evidence="2 3">
    <name type="scientific">Phytophthora citrophthora</name>
    <dbReference type="NCBI Taxonomy" id="4793"/>
    <lineage>
        <taxon>Eukaryota</taxon>
        <taxon>Sar</taxon>
        <taxon>Stramenopiles</taxon>
        <taxon>Oomycota</taxon>
        <taxon>Peronosporomycetes</taxon>
        <taxon>Peronosporales</taxon>
        <taxon>Peronosporaceae</taxon>
        <taxon>Phytophthora</taxon>
    </lineage>
</organism>
<reference evidence="2" key="1">
    <citation type="submission" date="2023-08" db="EMBL/GenBank/DDBJ databases">
        <title>Reference Genome Resource for the Citrus Pathogen Phytophthora citrophthora.</title>
        <authorList>
            <person name="Moller H."/>
            <person name="Coetzee B."/>
            <person name="Rose L.J."/>
            <person name="Van Niekerk J.M."/>
        </authorList>
    </citation>
    <scope>NUCLEOTIDE SEQUENCE</scope>
    <source>
        <strain evidence="2">STE-U-9442</strain>
    </source>
</reference>
<evidence type="ECO:0000259" key="1">
    <source>
        <dbReference type="Pfam" id="PF20600"/>
    </source>
</evidence>
<dbReference type="AlphaFoldDB" id="A0AAD9GNB9"/>
<accession>A0AAD9GNB9</accession>
<evidence type="ECO:0000313" key="3">
    <source>
        <dbReference type="Proteomes" id="UP001259832"/>
    </source>
</evidence>
<gene>
    <name evidence="2" type="ORF">P3T76_007219</name>
</gene>
<keyword evidence="3" id="KW-1185">Reference proteome</keyword>
<dbReference type="InterPro" id="IPR046768">
    <property type="entry name" value="ExoX-like_C"/>
</dbReference>
<comment type="caution">
    <text evidence="2">The sequence shown here is derived from an EMBL/GenBank/DDBJ whole genome shotgun (WGS) entry which is preliminary data.</text>
</comment>
<sequence>MSATQLADQFLYQSSLKSDPEIKVASNKRVPFVIDLNQGSYQNGVITIDATSQLNGSEGFASLRDAYIMLPYKVSMKNGSTAQTAAANRYCATLKCGNFNVIDSMSLELNGKTVISMADYKLFWNNLRAQTEYSKGYVEKHGAESFLFPDPAQSVSYSSGTSSTNGDGYSNNAVFSSSFTVSAAPGGATIPNDGFVSRLLSNPPTAGADFSSSWPSSGTVAASTTIASQSSRGAFVAGAATANAVMGTWNYILKIKLTDLHPIIKELDLMANSQIRLRFRVNQGTSMIAVDSGKGMSLTSTTLSSGNVCPVMASASSTGNPMAGVLAASTGFSIAWGAVVNSLEPTIDGTYTTARLYVPFHNLENPQAIISKPVKKVRYLDTYAQWFHQRAGTGKNSGLQHNVAFDLQLSASVKNAKYVAVMPFAEQTNNFATASVQQFQSPFDSAPWTVQPGSTIRNFNVRIGSSNVFAISHDYDFATFVDNFAKLGAINGDLTPEITNGLIDYQTWSLTNRVLVADVSRLTEKDVPQAIQISGTNAGCQGCNLLVLVVSEQELSYDRLTGEVLEWSTAYHNHNMSTLTFGKHKSKTIQEVFTSDPGYCRWLSNQKNLIEDSSEIGKFLTEKFGNDDGLFLMMWGKYKLKTIKQIQAVDTKYLEWLSKKEFVQTKMLKLKAEVDELLK</sequence>